<evidence type="ECO:0000313" key="1">
    <source>
        <dbReference type="EMBL" id="QLL66778.1"/>
    </source>
</evidence>
<dbReference type="EMBL" id="CP046639">
    <property type="protein sequence ID" value="QLL66778.1"/>
    <property type="molecule type" value="Genomic_DNA"/>
</dbReference>
<evidence type="ECO:0000313" key="2">
    <source>
        <dbReference type="Proteomes" id="UP000510938"/>
    </source>
</evidence>
<sequence length="549" mass="62628">MKYAGNCLQDKESAFVIEVGNSDILDELKNVLTYSSQLNNFLLGIEGEERSYVFRGTESRWFFSNNWKKEEEKNDCSANRVYFNLCTELIAHNFGNISKFTDAVSDIIEVSLFFSGEGKDAPALRLYFRETVERNSFFSYVYESCRTQGDDGTFFKNYIKLLKILLSHSVECTDKTLGNLILHFEDDIAKNSMALKENSYPTTKVLRKSAVQSMLSDVAQNKGVFQAIGDDGKAVLWGEHHRNEYLRDLDVICRQVSNLSHKRGLYKNDCSNCSNGILNFLNAVTPNNGTLLRDYSSQTLSYILSGNHDKYAFASMHATFGDVISDKLEEIGYKSGRCLRIMRLLMSNDVTLEQLTEIFKSKEGYYISCYIFDRFKNNKWYNSDLFGYINEKARDLFPKFCLRNDSCNDFLSHDSTKEGSRVGGYSDDSIVSEYRYILDDIFDLLDRKCLSLSKREESFSAAIDFIAEQSISDLCCEPIWGTYSVEKRFHIDIPVAKHEEAILFSLGDEAAINNVKSLPIEGITSDVSAYIGDDISIERYPYRNSSSLC</sequence>
<organism evidence="1 2">
    <name type="scientific">Anaplasma phagocytophilum str. Norway variant1</name>
    <dbReference type="NCBI Taxonomy" id="1392506"/>
    <lineage>
        <taxon>Bacteria</taxon>
        <taxon>Pseudomonadati</taxon>
        <taxon>Pseudomonadota</taxon>
        <taxon>Alphaproteobacteria</taxon>
        <taxon>Rickettsiales</taxon>
        <taxon>Anaplasmataceae</taxon>
        <taxon>Anaplasma</taxon>
        <taxon>phagocytophilum group</taxon>
    </lineage>
</organism>
<reference evidence="1 2" key="1">
    <citation type="submission" date="2019-12" db="EMBL/GenBank/DDBJ databases">
        <title>A sheep strain of Anaplasma phagocytophilum contains multiple genomes.</title>
        <authorList>
            <person name="Barbet A.F."/>
            <person name="Crosby F.L."/>
            <person name="Eskeland S."/>
            <person name="Stuen S."/>
            <person name="Granquist E.G."/>
            <person name="Munderloh U.G."/>
        </authorList>
    </citation>
    <scope>NUCLEOTIDE SEQUENCE [LARGE SCALE GENOMIC DNA]</scope>
    <source>
        <strain evidence="1 2">Norway Variant 1</strain>
    </source>
</reference>
<protein>
    <submittedName>
        <fullName evidence="1">Uncharacterized protein</fullName>
    </submittedName>
</protein>
<name>A0A7H9DYX2_ANAPH</name>
<proteinExistence type="predicted"/>
<dbReference type="Proteomes" id="UP000510938">
    <property type="component" value="Chromosome"/>
</dbReference>
<accession>A0A7H9DYX2</accession>
<gene>
    <name evidence="1" type="ORF">O998_03105</name>
</gene>
<dbReference type="AlphaFoldDB" id="A0A7H9DYX2"/>